<dbReference type="InterPro" id="IPR006145">
    <property type="entry name" value="PsdUridine_synth_RsuA/RluA"/>
</dbReference>
<dbReference type="OrthoDB" id="1012272at2"/>
<reference evidence="6 7" key="1">
    <citation type="submission" date="2019-01" db="EMBL/GenBank/DDBJ databases">
        <title>Hymenobacter humicola sp. nov., isolated from soils in Antarctica.</title>
        <authorList>
            <person name="Sedlacek I."/>
            <person name="Holochova P."/>
            <person name="Kralova S."/>
            <person name="Pantucek R."/>
            <person name="Stankova E."/>
            <person name="Vrbovska V."/>
            <person name="Kristofova L."/>
            <person name="Svec P."/>
            <person name="Busse H.-J."/>
        </authorList>
    </citation>
    <scope>NUCLEOTIDE SEQUENCE [LARGE SCALE GENOMIC DNA]</scope>
    <source>
        <strain evidence="6 7">CCM 8852</strain>
    </source>
</reference>
<dbReference type="InterPro" id="IPR050343">
    <property type="entry name" value="RsuA_PseudoU_synthase"/>
</dbReference>
<dbReference type="GO" id="GO:0003723">
    <property type="term" value="F:RNA binding"/>
    <property type="evidence" value="ECO:0007669"/>
    <property type="project" value="InterPro"/>
</dbReference>
<dbReference type="Gene3D" id="3.30.70.1560">
    <property type="entry name" value="Alpha-L RNA-binding motif"/>
    <property type="match status" value="1"/>
</dbReference>
<dbReference type="EC" id="5.4.99.-" evidence="3"/>
<evidence type="ECO:0000256" key="3">
    <source>
        <dbReference type="RuleBase" id="RU003887"/>
    </source>
</evidence>
<dbReference type="PANTHER" id="PTHR47683:SF2">
    <property type="entry name" value="RNA-BINDING S4 DOMAIN-CONTAINING PROTEIN"/>
    <property type="match status" value="1"/>
</dbReference>
<feature type="region of interest" description="Disordered" evidence="4">
    <location>
        <begin position="193"/>
        <end position="327"/>
    </location>
</feature>
<dbReference type="InterPro" id="IPR020103">
    <property type="entry name" value="PsdUridine_synth_cat_dom_sf"/>
</dbReference>
<evidence type="ECO:0000313" key="7">
    <source>
        <dbReference type="Proteomes" id="UP000284250"/>
    </source>
</evidence>
<keyword evidence="7" id="KW-1185">Reference proteome</keyword>
<dbReference type="InterPro" id="IPR042092">
    <property type="entry name" value="PsdUridine_s_RsuA/RluB/E/F_cat"/>
</dbReference>
<comment type="caution">
    <text evidence="6">The sequence shown here is derived from an EMBL/GenBank/DDBJ whole genome shotgun (WGS) entry which is preliminary data.</text>
</comment>
<dbReference type="Proteomes" id="UP000284250">
    <property type="component" value="Unassembled WGS sequence"/>
</dbReference>
<dbReference type="EMBL" id="QYCN01000023">
    <property type="protein sequence ID" value="RIY08306.1"/>
    <property type="molecule type" value="Genomic_DNA"/>
</dbReference>
<dbReference type="PANTHER" id="PTHR47683">
    <property type="entry name" value="PSEUDOURIDINE SYNTHASE FAMILY PROTEIN-RELATED"/>
    <property type="match status" value="1"/>
</dbReference>
<name>A0A418QSU8_9BACT</name>
<feature type="compositionally biased region" description="Low complexity" evidence="4">
    <location>
        <begin position="302"/>
        <end position="317"/>
    </location>
</feature>
<evidence type="ECO:0000259" key="5">
    <source>
        <dbReference type="Pfam" id="PF00849"/>
    </source>
</evidence>
<comment type="similarity">
    <text evidence="1 3">Belongs to the pseudouridine synthase RsuA family.</text>
</comment>
<dbReference type="GO" id="GO:0140098">
    <property type="term" value="F:catalytic activity, acting on RNA"/>
    <property type="evidence" value="ECO:0007669"/>
    <property type="project" value="UniProtKB-ARBA"/>
</dbReference>
<feature type="compositionally biased region" description="Gly residues" evidence="4">
    <location>
        <begin position="292"/>
        <end position="301"/>
    </location>
</feature>
<feature type="compositionally biased region" description="Low complexity" evidence="4">
    <location>
        <begin position="242"/>
        <end position="291"/>
    </location>
</feature>
<feature type="compositionally biased region" description="Gly residues" evidence="4">
    <location>
        <begin position="213"/>
        <end position="224"/>
    </location>
</feature>
<dbReference type="SUPFAM" id="SSF55120">
    <property type="entry name" value="Pseudouridine synthase"/>
    <property type="match status" value="1"/>
</dbReference>
<proteinExistence type="inferred from homology"/>
<evidence type="ECO:0000256" key="4">
    <source>
        <dbReference type="SAM" id="MobiDB-lite"/>
    </source>
</evidence>
<dbReference type="GO" id="GO:0001522">
    <property type="term" value="P:pseudouridine synthesis"/>
    <property type="evidence" value="ECO:0007669"/>
    <property type="project" value="InterPro"/>
</dbReference>
<keyword evidence="2 3" id="KW-0413">Isomerase</keyword>
<dbReference type="GO" id="GO:0009982">
    <property type="term" value="F:pseudouridine synthase activity"/>
    <property type="evidence" value="ECO:0007669"/>
    <property type="project" value="InterPro"/>
</dbReference>
<dbReference type="NCBIfam" id="TIGR00093">
    <property type="entry name" value="pseudouridine synthase"/>
    <property type="match status" value="1"/>
</dbReference>
<accession>A0A418QSU8</accession>
<feature type="domain" description="Pseudouridine synthase RsuA/RluA-like" evidence="5">
    <location>
        <begin position="3"/>
        <end position="148"/>
    </location>
</feature>
<gene>
    <name evidence="6" type="ORF">D0T11_14805</name>
</gene>
<protein>
    <recommendedName>
        <fullName evidence="3">Pseudouridine synthase</fullName>
        <ecNumber evidence="3">5.4.99.-</ecNumber>
    </recommendedName>
</protein>
<dbReference type="InterPro" id="IPR018496">
    <property type="entry name" value="PsdUridine_synth_RsuA/RluB_CS"/>
</dbReference>
<sequence>MRYILLNKPYEVLTQFTDETGRQTLKDFVDVPNIYPVGRLDYDSEGLVLLTDDKQLQHRLSEPRFKVPKTYWVQVEGEPTPEALENLRRGVDLKTGYTSAAEVELLTEAPDLWERSKPVRFRAAIPTSWIQIRISQGMNRQVRKMTAAVGYPTLRLVRAAIADLELADLQPGQWRELSAREVQVLTEDMAAQTTAAGTFKTPKSSEYWPGGIPPGGKKSGGNRGGFTAPGTKSADTKPAGTRPAGSKPGRPAGGPKPAGFKPASSRADTPGKSAGSKSAGGKSAGSRPAGARPGGGGGNGKTFGTKPTGGKPGSKPGTAGGGPKRRG</sequence>
<organism evidence="6 7">
    <name type="scientific">Hymenobacter rubripertinctus</name>
    <dbReference type="NCBI Taxonomy" id="2029981"/>
    <lineage>
        <taxon>Bacteria</taxon>
        <taxon>Pseudomonadati</taxon>
        <taxon>Bacteroidota</taxon>
        <taxon>Cytophagia</taxon>
        <taxon>Cytophagales</taxon>
        <taxon>Hymenobacteraceae</taxon>
        <taxon>Hymenobacter</taxon>
    </lineage>
</organism>
<dbReference type="Gene3D" id="3.30.70.580">
    <property type="entry name" value="Pseudouridine synthase I, catalytic domain, N-terminal subdomain"/>
    <property type="match status" value="1"/>
</dbReference>
<evidence type="ECO:0000256" key="1">
    <source>
        <dbReference type="ARBA" id="ARBA00008348"/>
    </source>
</evidence>
<evidence type="ECO:0000313" key="6">
    <source>
        <dbReference type="EMBL" id="RIY08306.1"/>
    </source>
</evidence>
<feature type="compositionally biased region" description="Polar residues" evidence="4">
    <location>
        <begin position="193"/>
        <end position="204"/>
    </location>
</feature>
<dbReference type="InterPro" id="IPR020094">
    <property type="entry name" value="TruA/RsuA/RluB/E/F_N"/>
</dbReference>
<evidence type="ECO:0000256" key="2">
    <source>
        <dbReference type="ARBA" id="ARBA00023235"/>
    </source>
</evidence>
<dbReference type="InterPro" id="IPR000748">
    <property type="entry name" value="PsdUridine_synth_RsuA/RluB/E/F"/>
</dbReference>
<dbReference type="Pfam" id="PF00849">
    <property type="entry name" value="PseudoU_synth_2"/>
    <property type="match status" value="1"/>
</dbReference>
<dbReference type="GO" id="GO:0006364">
    <property type="term" value="P:rRNA processing"/>
    <property type="evidence" value="ECO:0007669"/>
    <property type="project" value="UniProtKB-ARBA"/>
</dbReference>
<feature type="compositionally biased region" description="Gly residues" evidence="4">
    <location>
        <begin position="318"/>
        <end position="327"/>
    </location>
</feature>
<dbReference type="PROSITE" id="PS01149">
    <property type="entry name" value="PSI_RSU"/>
    <property type="match status" value="1"/>
</dbReference>
<dbReference type="AlphaFoldDB" id="A0A418QSU8"/>